<accession>A0A4Y2S3V7</accession>
<dbReference type="Proteomes" id="UP000499080">
    <property type="component" value="Unassembled WGS sequence"/>
</dbReference>
<name>A0A4Y2S3V7_ARAVE</name>
<dbReference type="EMBL" id="BGPR01019696">
    <property type="protein sequence ID" value="GBN82657.1"/>
    <property type="molecule type" value="Genomic_DNA"/>
</dbReference>
<protein>
    <submittedName>
        <fullName evidence="2">Uncharacterized protein</fullName>
    </submittedName>
</protein>
<feature type="compositionally biased region" description="Basic and acidic residues" evidence="1">
    <location>
        <begin position="62"/>
        <end position="71"/>
    </location>
</feature>
<comment type="caution">
    <text evidence="2">The sequence shown here is derived from an EMBL/GenBank/DDBJ whole genome shotgun (WGS) entry which is preliminary data.</text>
</comment>
<evidence type="ECO:0000256" key="1">
    <source>
        <dbReference type="SAM" id="MobiDB-lite"/>
    </source>
</evidence>
<keyword evidence="3" id="KW-1185">Reference proteome</keyword>
<reference evidence="2 3" key="1">
    <citation type="journal article" date="2019" name="Sci. Rep.">
        <title>Orb-weaving spider Araneus ventricosus genome elucidates the spidroin gene catalogue.</title>
        <authorList>
            <person name="Kono N."/>
            <person name="Nakamura H."/>
            <person name="Ohtoshi R."/>
            <person name="Moran D.A.P."/>
            <person name="Shinohara A."/>
            <person name="Yoshida Y."/>
            <person name="Fujiwara M."/>
            <person name="Mori M."/>
            <person name="Tomita M."/>
            <person name="Arakawa K."/>
        </authorList>
    </citation>
    <scope>NUCLEOTIDE SEQUENCE [LARGE SCALE GENOMIC DNA]</scope>
</reference>
<proteinExistence type="predicted"/>
<sequence length="169" mass="19662">MLVREYHHNQRACSLTFLMTLSQKLPPAFFSFSGQQPRNGPPPRYSFSSIATNSRNRRKRVSKTEKWRPSQEKFRDGHRSFRCRRHPIKNNSFLTACSSLFSVKCTPNMLKIRPIYRRLDGQITIDEGKPGDLNYSNWTYFCDSRHPDWHGRISAGCTQVVSTTQNHPA</sequence>
<dbReference type="AlphaFoldDB" id="A0A4Y2S3V7"/>
<evidence type="ECO:0000313" key="2">
    <source>
        <dbReference type="EMBL" id="GBN82657.1"/>
    </source>
</evidence>
<feature type="region of interest" description="Disordered" evidence="1">
    <location>
        <begin position="32"/>
        <end position="71"/>
    </location>
</feature>
<evidence type="ECO:0000313" key="3">
    <source>
        <dbReference type="Proteomes" id="UP000499080"/>
    </source>
</evidence>
<organism evidence="2 3">
    <name type="scientific">Araneus ventricosus</name>
    <name type="common">Orbweaver spider</name>
    <name type="synonym">Epeira ventricosa</name>
    <dbReference type="NCBI Taxonomy" id="182803"/>
    <lineage>
        <taxon>Eukaryota</taxon>
        <taxon>Metazoa</taxon>
        <taxon>Ecdysozoa</taxon>
        <taxon>Arthropoda</taxon>
        <taxon>Chelicerata</taxon>
        <taxon>Arachnida</taxon>
        <taxon>Araneae</taxon>
        <taxon>Araneomorphae</taxon>
        <taxon>Entelegynae</taxon>
        <taxon>Araneoidea</taxon>
        <taxon>Araneidae</taxon>
        <taxon>Araneus</taxon>
    </lineage>
</organism>
<gene>
    <name evidence="2" type="ORF">AVEN_114410_1</name>
</gene>